<evidence type="ECO:0000313" key="2">
    <source>
        <dbReference type="EMBL" id="MBY8889048.1"/>
    </source>
</evidence>
<dbReference type="InterPro" id="IPR000835">
    <property type="entry name" value="HTH_MarR-typ"/>
</dbReference>
<gene>
    <name evidence="2" type="ORF">K7472_30010</name>
</gene>
<dbReference type="SUPFAM" id="SSF46785">
    <property type="entry name" value="Winged helix' DNA-binding domain"/>
    <property type="match status" value="1"/>
</dbReference>
<dbReference type="InterPro" id="IPR036390">
    <property type="entry name" value="WH_DNA-bd_sf"/>
</dbReference>
<evidence type="ECO:0000313" key="3">
    <source>
        <dbReference type="Proteomes" id="UP001198565"/>
    </source>
</evidence>
<dbReference type="Proteomes" id="UP001198565">
    <property type="component" value="Unassembled WGS sequence"/>
</dbReference>
<dbReference type="SMART" id="SM00347">
    <property type="entry name" value="HTH_MARR"/>
    <property type="match status" value="1"/>
</dbReference>
<reference evidence="2 3" key="1">
    <citation type="submission" date="2021-08" db="EMBL/GenBank/DDBJ databases">
        <title>Streptomyces sp. PTM05 isolated from lichen.</title>
        <authorList>
            <person name="Somphong A."/>
            <person name="Phongsopitanun W."/>
            <person name="Tanasupawat S."/>
        </authorList>
    </citation>
    <scope>NUCLEOTIDE SEQUENCE [LARGE SCALE GENOMIC DNA]</scope>
    <source>
        <strain evidence="2 3">Ptm05</strain>
    </source>
</reference>
<dbReference type="PANTHER" id="PTHR33164:SF57">
    <property type="entry name" value="MARR-FAMILY TRANSCRIPTIONAL REGULATOR"/>
    <property type="match status" value="1"/>
</dbReference>
<protein>
    <submittedName>
        <fullName evidence="2">MarR family transcriptional regulator</fullName>
    </submittedName>
</protein>
<dbReference type="PROSITE" id="PS50995">
    <property type="entry name" value="HTH_MARR_2"/>
    <property type="match status" value="1"/>
</dbReference>
<evidence type="ECO:0000259" key="1">
    <source>
        <dbReference type="PROSITE" id="PS50995"/>
    </source>
</evidence>
<comment type="caution">
    <text evidence="2">The sequence shown here is derived from an EMBL/GenBank/DDBJ whole genome shotgun (WGS) entry which is preliminary data.</text>
</comment>
<proteinExistence type="predicted"/>
<dbReference type="Gene3D" id="1.10.10.10">
    <property type="entry name" value="Winged helix-like DNA-binding domain superfamily/Winged helix DNA-binding domain"/>
    <property type="match status" value="1"/>
</dbReference>
<organism evidence="2 3">
    <name type="scientific">Streptantibioticus parmotrematis</name>
    <dbReference type="NCBI Taxonomy" id="2873249"/>
    <lineage>
        <taxon>Bacteria</taxon>
        <taxon>Bacillati</taxon>
        <taxon>Actinomycetota</taxon>
        <taxon>Actinomycetes</taxon>
        <taxon>Kitasatosporales</taxon>
        <taxon>Streptomycetaceae</taxon>
        <taxon>Streptantibioticus</taxon>
    </lineage>
</organism>
<name>A0ABS7R0Q0_9ACTN</name>
<dbReference type="RefSeq" id="WP_222982043.1">
    <property type="nucleotide sequence ID" value="NZ_JAINVZ010000034.1"/>
</dbReference>
<dbReference type="EMBL" id="JAINVZ010000034">
    <property type="protein sequence ID" value="MBY8889048.1"/>
    <property type="molecule type" value="Genomic_DNA"/>
</dbReference>
<keyword evidence="3" id="KW-1185">Reference proteome</keyword>
<sequence length="161" mass="17470">MESRSNTAAGLLPTMLQLRTLLNRGQLYELATKAAGVALDRPAMTILVVLDAAGEPLRVGEIATRMQVVGPHVTRHLNNLEKQRIIQRVPDPDDQRARLIALTPTGQRLVDRYTGVIEGWFAAALAEWPARDRTELARLLTRLSADLTTQLDAVAAGAGSG</sequence>
<dbReference type="Pfam" id="PF12802">
    <property type="entry name" value="MarR_2"/>
    <property type="match status" value="1"/>
</dbReference>
<dbReference type="InterPro" id="IPR036388">
    <property type="entry name" value="WH-like_DNA-bd_sf"/>
</dbReference>
<dbReference type="PANTHER" id="PTHR33164">
    <property type="entry name" value="TRANSCRIPTIONAL REGULATOR, MARR FAMILY"/>
    <property type="match status" value="1"/>
</dbReference>
<dbReference type="InterPro" id="IPR039422">
    <property type="entry name" value="MarR/SlyA-like"/>
</dbReference>
<accession>A0ABS7R0Q0</accession>
<feature type="domain" description="HTH marR-type" evidence="1">
    <location>
        <begin position="8"/>
        <end position="145"/>
    </location>
</feature>